<proteinExistence type="predicted"/>
<dbReference type="Proteomes" id="UP000275078">
    <property type="component" value="Unassembled WGS sequence"/>
</dbReference>
<sequence>MHTSTPIFLLLLTGLASAFPLPADPSLPSRSQSTNSKKIPYPWPCHPLNSQFADLVFRDIGVWADEYNSDATTIQDPSDGRILDSPFSSGGGTKLGSSVSEADLHPMVPVVVDDSEMSDPEFGPWVSNTTNVNDVIPLFDESAPMPERVRLLFQGAFLPYDAEAAANDVHVDQNWEHERSRLRYEQNDEAETLDAWEDYFKCPGFRCYWGVNSDRNTGDRMAAKAEMIQNWKLFNDFVDSEVARDPTLLNRDRVMEERLLTYFAG</sequence>
<name>A0A3N4IP42_ASCIM</name>
<dbReference type="EMBL" id="ML119651">
    <property type="protein sequence ID" value="RPA85940.1"/>
    <property type="molecule type" value="Genomic_DNA"/>
</dbReference>
<feature type="signal peptide" evidence="1">
    <location>
        <begin position="1"/>
        <end position="18"/>
    </location>
</feature>
<keyword evidence="3" id="KW-1185">Reference proteome</keyword>
<keyword evidence="1" id="KW-0732">Signal</keyword>
<accession>A0A3N4IP42</accession>
<evidence type="ECO:0000313" key="2">
    <source>
        <dbReference type="EMBL" id="RPA85940.1"/>
    </source>
</evidence>
<feature type="chain" id="PRO_5018296322" evidence="1">
    <location>
        <begin position="19"/>
        <end position="265"/>
    </location>
</feature>
<dbReference type="AlphaFoldDB" id="A0A3N4IP42"/>
<evidence type="ECO:0000256" key="1">
    <source>
        <dbReference type="SAM" id="SignalP"/>
    </source>
</evidence>
<organism evidence="2 3">
    <name type="scientific">Ascobolus immersus RN42</name>
    <dbReference type="NCBI Taxonomy" id="1160509"/>
    <lineage>
        <taxon>Eukaryota</taxon>
        <taxon>Fungi</taxon>
        <taxon>Dikarya</taxon>
        <taxon>Ascomycota</taxon>
        <taxon>Pezizomycotina</taxon>
        <taxon>Pezizomycetes</taxon>
        <taxon>Pezizales</taxon>
        <taxon>Ascobolaceae</taxon>
        <taxon>Ascobolus</taxon>
    </lineage>
</organism>
<protein>
    <submittedName>
        <fullName evidence="2">Uncharacterized protein</fullName>
    </submittedName>
</protein>
<reference evidence="2 3" key="1">
    <citation type="journal article" date="2018" name="Nat. Ecol. Evol.">
        <title>Pezizomycetes genomes reveal the molecular basis of ectomycorrhizal truffle lifestyle.</title>
        <authorList>
            <person name="Murat C."/>
            <person name="Payen T."/>
            <person name="Noel B."/>
            <person name="Kuo A."/>
            <person name="Morin E."/>
            <person name="Chen J."/>
            <person name="Kohler A."/>
            <person name="Krizsan K."/>
            <person name="Balestrini R."/>
            <person name="Da Silva C."/>
            <person name="Montanini B."/>
            <person name="Hainaut M."/>
            <person name="Levati E."/>
            <person name="Barry K.W."/>
            <person name="Belfiori B."/>
            <person name="Cichocki N."/>
            <person name="Clum A."/>
            <person name="Dockter R.B."/>
            <person name="Fauchery L."/>
            <person name="Guy J."/>
            <person name="Iotti M."/>
            <person name="Le Tacon F."/>
            <person name="Lindquist E.A."/>
            <person name="Lipzen A."/>
            <person name="Malagnac F."/>
            <person name="Mello A."/>
            <person name="Molinier V."/>
            <person name="Miyauchi S."/>
            <person name="Poulain J."/>
            <person name="Riccioni C."/>
            <person name="Rubini A."/>
            <person name="Sitrit Y."/>
            <person name="Splivallo R."/>
            <person name="Traeger S."/>
            <person name="Wang M."/>
            <person name="Zifcakova L."/>
            <person name="Wipf D."/>
            <person name="Zambonelli A."/>
            <person name="Paolocci F."/>
            <person name="Nowrousian M."/>
            <person name="Ottonello S."/>
            <person name="Baldrian P."/>
            <person name="Spatafora J.W."/>
            <person name="Henrissat B."/>
            <person name="Nagy L.G."/>
            <person name="Aury J.M."/>
            <person name="Wincker P."/>
            <person name="Grigoriev I.V."/>
            <person name="Bonfante P."/>
            <person name="Martin F.M."/>
        </authorList>
    </citation>
    <scope>NUCLEOTIDE SEQUENCE [LARGE SCALE GENOMIC DNA]</scope>
    <source>
        <strain evidence="2 3">RN42</strain>
    </source>
</reference>
<gene>
    <name evidence="2" type="ORF">BJ508DRAFT_302326</name>
</gene>
<evidence type="ECO:0000313" key="3">
    <source>
        <dbReference type="Proteomes" id="UP000275078"/>
    </source>
</evidence>